<evidence type="ECO:0000256" key="6">
    <source>
        <dbReference type="ARBA" id="ARBA00023136"/>
    </source>
</evidence>
<dbReference type="RefSeq" id="WP_200337818.1">
    <property type="nucleotide sequence ID" value="NZ_CP066786.1"/>
</dbReference>
<dbReference type="Pfam" id="PF02534">
    <property type="entry name" value="T4SS-DNA_transf"/>
    <property type="match status" value="1"/>
</dbReference>
<evidence type="ECO:0000313" key="8">
    <source>
        <dbReference type="Proteomes" id="UP000596083"/>
    </source>
</evidence>
<keyword evidence="6" id="KW-0472">Membrane</keyword>
<dbReference type="PANTHER" id="PTHR37937:SF1">
    <property type="entry name" value="CONJUGATIVE TRANSFER: DNA TRANSPORT"/>
    <property type="match status" value="1"/>
</dbReference>
<dbReference type="SUPFAM" id="SSF52540">
    <property type="entry name" value="P-loop containing nucleoside triphosphate hydrolases"/>
    <property type="match status" value="1"/>
</dbReference>
<evidence type="ECO:0000256" key="2">
    <source>
        <dbReference type="ARBA" id="ARBA00008806"/>
    </source>
</evidence>
<protein>
    <submittedName>
        <fullName evidence="7">Type IV secretory system conjugative DNA transfer family protein</fullName>
    </submittedName>
</protein>
<dbReference type="CDD" id="cd01127">
    <property type="entry name" value="TrwB_TraG_TraD_VirD4"/>
    <property type="match status" value="2"/>
</dbReference>
<dbReference type="InterPro" id="IPR027417">
    <property type="entry name" value="P-loop_NTPase"/>
</dbReference>
<evidence type="ECO:0000313" key="7">
    <source>
        <dbReference type="EMBL" id="QQM32370.1"/>
    </source>
</evidence>
<name>A0A7T7HND6_9HYPH</name>
<dbReference type="GO" id="GO:0005886">
    <property type="term" value="C:plasma membrane"/>
    <property type="evidence" value="ECO:0007669"/>
    <property type="project" value="UniProtKB-SubCell"/>
</dbReference>
<evidence type="ECO:0000256" key="3">
    <source>
        <dbReference type="ARBA" id="ARBA00022475"/>
    </source>
</evidence>
<accession>A0A7T7HND6</accession>
<evidence type="ECO:0000256" key="4">
    <source>
        <dbReference type="ARBA" id="ARBA00022692"/>
    </source>
</evidence>
<dbReference type="PANTHER" id="PTHR37937">
    <property type="entry name" value="CONJUGATIVE TRANSFER: DNA TRANSPORT"/>
    <property type="match status" value="1"/>
</dbReference>
<evidence type="ECO:0000256" key="1">
    <source>
        <dbReference type="ARBA" id="ARBA00004651"/>
    </source>
</evidence>
<sequence length="568" mass="62907">MSGDDPFADLTKMPVKLGGTEPLRLGDTIRSSQAMVQTATKIGRNLKAASLRRQLLQQGYDPITVDTVVSAVLKGEPYEGIIAAANRTLALLQQQAELLRNPPKIHGSAAWSSGSDLADAGLLNDADETPDGIYFGRDKATGKPIHWNGESHLLTLAPTRTGKGAMQIIPNLLRYRGSAVVLDPKGELVEATGRWRDENVGPVYILNPFEEGKLKTFTDGFNPLDTINNDRDATKLAEMIYPRQQDDKQPFFANEAIGFLAGALLYYAHYADPAERNIGALRDRVSGYDRDFTSLLKDMRGTDDPFIRNAAKAVESKTRDVGIPRLIESIGQHMSIWDTKGLRRATARSDFLFEGLKERNITVYLVLPFDAIGPYSTFVQMVFANALDAMLRNKTKPDIPVLFLLDEFLMLDASDRFVSALRTHAGAGVRLWFFLQDMATLKQKYPTNWQSFMQAEAKSFFGTDDHETSQYISDHLGKDTKALLMPGSVGTSLGGGSASYSINEALSLHGRELMTPQEVETFMASHNPAKPRNALHFFRGGLRVKADLIPWHLDPIASKRCGLTWNRK</sequence>
<keyword evidence="3" id="KW-1003">Cell membrane</keyword>
<dbReference type="InterPro" id="IPR051539">
    <property type="entry name" value="T4SS-coupling_protein"/>
</dbReference>
<dbReference type="InterPro" id="IPR003688">
    <property type="entry name" value="TraG/VirD4"/>
</dbReference>
<comment type="similarity">
    <text evidence="2">Belongs to the VirD4/TraG family.</text>
</comment>
<dbReference type="KEGG" id="mlut:JET14_09645"/>
<evidence type="ECO:0000256" key="5">
    <source>
        <dbReference type="ARBA" id="ARBA00022989"/>
    </source>
</evidence>
<reference evidence="7 8" key="1">
    <citation type="submission" date="2020-12" db="EMBL/GenBank/DDBJ databases">
        <authorList>
            <person name="Zheng R.K."/>
            <person name="Sun C.M."/>
        </authorList>
    </citation>
    <scope>NUCLEOTIDE SEQUENCE [LARGE SCALE GENOMIC DNA]</scope>
    <source>
        <strain evidence="7 8">ZRK001</strain>
    </source>
</reference>
<dbReference type="Proteomes" id="UP000596083">
    <property type="component" value="Chromosome"/>
</dbReference>
<comment type="subcellular location">
    <subcellularLocation>
        <location evidence="1">Cell membrane</location>
        <topology evidence="1">Multi-pass membrane protein</topology>
    </subcellularLocation>
</comment>
<proteinExistence type="inferred from homology"/>
<keyword evidence="5" id="KW-1133">Transmembrane helix</keyword>
<dbReference type="AlphaFoldDB" id="A0A7T7HND6"/>
<dbReference type="EMBL" id="CP066786">
    <property type="protein sequence ID" value="QQM32370.1"/>
    <property type="molecule type" value="Genomic_DNA"/>
</dbReference>
<gene>
    <name evidence="7" type="ORF">JET14_09645</name>
</gene>
<organism evidence="7 8">
    <name type="scientific">Martelella lutilitoris</name>
    <dbReference type="NCBI Taxonomy" id="2583532"/>
    <lineage>
        <taxon>Bacteria</taxon>
        <taxon>Pseudomonadati</taxon>
        <taxon>Pseudomonadota</taxon>
        <taxon>Alphaproteobacteria</taxon>
        <taxon>Hyphomicrobiales</taxon>
        <taxon>Aurantimonadaceae</taxon>
        <taxon>Martelella</taxon>
    </lineage>
</organism>
<keyword evidence="4" id="KW-0812">Transmembrane</keyword>
<dbReference type="Gene3D" id="3.40.50.300">
    <property type="entry name" value="P-loop containing nucleotide triphosphate hydrolases"/>
    <property type="match status" value="1"/>
</dbReference>